<protein>
    <recommendedName>
        <fullName evidence="2">SPW repeat-containing integral membrane domain-containing protein</fullName>
    </recommendedName>
</protein>
<dbReference type="STRING" id="1817760.A2151_05285"/>
<evidence type="ECO:0000313" key="4">
    <source>
        <dbReference type="Proteomes" id="UP000178885"/>
    </source>
</evidence>
<dbReference type="Proteomes" id="UP000178885">
    <property type="component" value="Unassembled WGS sequence"/>
</dbReference>
<evidence type="ECO:0000259" key="2">
    <source>
        <dbReference type="Pfam" id="PF03779"/>
    </source>
</evidence>
<dbReference type="EMBL" id="MFSU01000039">
    <property type="protein sequence ID" value="OGI48043.1"/>
    <property type="molecule type" value="Genomic_DNA"/>
</dbReference>
<feature type="transmembrane region" description="Helical" evidence="1">
    <location>
        <begin position="88"/>
        <end position="106"/>
    </location>
</feature>
<proteinExistence type="predicted"/>
<keyword evidence="1" id="KW-0812">Transmembrane</keyword>
<evidence type="ECO:0000313" key="3">
    <source>
        <dbReference type="EMBL" id="OGI48043.1"/>
    </source>
</evidence>
<feature type="transmembrane region" description="Helical" evidence="1">
    <location>
        <begin position="65"/>
        <end position="82"/>
    </location>
</feature>
<feature type="domain" description="SPW repeat-containing integral membrane" evidence="2">
    <location>
        <begin position="6"/>
        <end position="99"/>
    </location>
</feature>
<keyword evidence="1" id="KW-0472">Membrane</keyword>
<dbReference type="Pfam" id="PF03779">
    <property type="entry name" value="SPW"/>
    <property type="match status" value="1"/>
</dbReference>
<gene>
    <name evidence="3" type="ORF">A2151_05285</name>
</gene>
<sequence length="115" mass="12640">MTERRWQDWVELTLGAWLLISPFVLQYSNLAGAAAINSYVLGILVVAFASGALARPQMWEEGVNFVLGVWLFLSPMALGFSGDDIARWNHVIVGLLICADATMSWLQYPPSGKPA</sequence>
<feature type="transmembrane region" description="Helical" evidence="1">
    <location>
        <begin position="34"/>
        <end position="53"/>
    </location>
</feature>
<evidence type="ECO:0000256" key="1">
    <source>
        <dbReference type="SAM" id="Phobius"/>
    </source>
</evidence>
<reference evidence="3 4" key="1">
    <citation type="journal article" date="2016" name="Nat. Commun.">
        <title>Thousands of microbial genomes shed light on interconnected biogeochemical processes in an aquifer system.</title>
        <authorList>
            <person name="Anantharaman K."/>
            <person name="Brown C.T."/>
            <person name="Hug L.A."/>
            <person name="Sharon I."/>
            <person name="Castelle C.J."/>
            <person name="Probst A.J."/>
            <person name="Thomas B.C."/>
            <person name="Singh A."/>
            <person name="Wilkins M.J."/>
            <person name="Karaoz U."/>
            <person name="Brodie E.L."/>
            <person name="Williams K.H."/>
            <person name="Hubbard S.S."/>
            <person name="Banfield J.F."/>
        </authorList>
    </citation>
    <scope>NUCLEOTIDE SEQUENCE [LARGE SCALE GENOMIC DNA]</scope>
</reference>
<dbReference type="InterPro" id="IPR005530">
    <property type="entry name" value="SPW"/>
</dbReference>
<comment type="caution">
    <text evidence="3">The sequence shown here is derived from an EMBL/GenBank/DDBJ whole genome shotgun (WGS) entry which is preliminary data.</text>
</comment>
<accession>A0A1F6TSC3</accession>
<keyword evidence="1" id="KW-1133">Transmembrane helix</keyword>
<organism evidence="3 4">
    <name type="scientific">Candidatus Muproteobacteria bacterium RBG_16_65_34</name>
    <dbReference type="NCBI Taxonomy" id="1817760"/>
    <lineage>
        <taxon>Bacteria</taxon>
        <taxon>Pseudomonadati</taxon>
        <taxon>Pseudomonadota</taxon>
        <taxon>Candidatus Muproteobacteria</taxon>
    </lineage>
</organism>
<dbReference type="AlphaFoldDB" id="A0A1F6TSC3"/>
<name>A0A1F6TSC3_9PROT</name>